<keyword evidence="3 5" id="KW-1133">Transmembrane helix</keyword>
<dbReference type="PATRIC" id="fig|1144316.3.peg.727"/>
<feature type="domain" description="Major facilitator superfamily (MFS) profile" evidence="6">
    <location>
        <begin position="7"/>
        <end position="460"/>
    </location>
</feature>
<dbReference type="SUPFAM" id="SSF103473">
    <property type="entry name" value="MFS general substrate transporter"/>
    <property type="match status" value="1"/>
</dbReference>
<dbReference type="AlphaFoldDB" id="J2KP35"/>
<comment type="caution">
    <text evidence="7">The sequence shown here is derived from an EMBL/GenBank/DDBJ whole genome shotgun (WGS) entry which is preliminary data.</text>
</comment>
<feature type="transmembrane region" description="Helical" evidence="5">
    <location>
        <begin position="299"/>
        <end position="321"/>
    </location>
</feature>
<dbReference type="CDD" id="cd17321">
    <property type="entry name" value="MFS_MMR_MDR_like"/>
    <property type="match status" value="1"/>
</dbReference>
<dbReference type="PROSITE" id="PS50850">
    <property type="entry name" value="MFS"/>
    <property type="match status" value="1"/>
</dbReference>
<dbReference type="OrthoDB" id="783189at2"/>
<feature type="transmembrane region" description="Helical" evidence="5">
    <location>
        <begin position="396"/>
        <end position="422"/>
    </location>
</feature>
<feature type="transmembrane region" description="Helical" evidence="5">
    <location>
        <begin position="73"/>
        <end position="96"/>
    </location>
</feature>
<comment type="subcellular location">
    <subcellularLocation>
        <location evidence="1">Membrane</location>
        <topology evidence="1">Multi-pass membrane protein</topology>
    </subcellularLocation>
</comment>
<feature type="transmembrane region" description="Helical" evidence="5">
    <location>
        <begin position="224"/>
        <end position="243"/>
    </location>
</feature>
<evidence type="ECO:0000259" key="6">
    <source>
        <dbReference type="PROSITE" id="PS50850"/>
    </source>
</evidence>
<evidence type="ECO:0000256" key="5">
    <source>
        <dbReference type="SAM" id="Phobius"/>
    </source>
</evidence>
<feature type="transmembrane region" description="Helical" evidence="5">
    <location>
        <begin position="360"/>
        <end position="384"/>
    </location>
</feature>
<keyword evidence="8" id="KW-1185">Reference proteome</keyword>
<feature type="transmembrane region" description="Helical" evidence="5">
    <location>
        <begin position="135"/>
        <end position="154"/>
    </location>
</feature>
<feature type="transmembrane region" description="Helical" evidence="5">
    <location>
        <begin position="199"/>
        <end position="218"/>
    </location>
</feature>
<feature type="transmembrane region" description="Helical" evidence="5">
    <location>
        <begin position="41"/>
        <end position="61"/>
    </location>
</feature>
<reference evidence="7 8" key="1">
    <citation type="journal article" date="2012" name="J. Bacteriol.">
        <title>Twenty-one genome sequences from Pseudomonas species and 19 genome sequences from diverse bacteria isolated from the rhizosphere and endosphere of Populus deltoides.</title>
        <authorList>
            <person name="Brown S.D."/>
            <person name="Utturkar S.M."/>
            <person name="Klingeman D.M."/>
            <person name="Johnson C.M."/>
            <person name="Martin S.L."/>
            <person name="Land M.L."/>
            <person name="Lu T.Y."/>
            <person name="Schadt C.W."/>
            <person name="Doktycz M.J."/>
            <person name="Pelletier D.A."/>
        </authorList>
    </citation>
    <scope>NUCLEOTIDE SEQUENCE [LARGE SCALE GENOMIC DNA]</scope>
    <source>
        <strain evidence="7 8">CF314</strain>
    </source>
</reference>
<feature type="transmembrane region" description="Helical" evidence="5">
    <location>
        <begin position="166"/>
        <end position="187"/>
    </location>
</feature>
<evidence type="ECO:0000256" key="4">
    <source>
        <dbReference type="ARBA" id="ARBA00023136"/>
    </source>
</evidence>
<evidence type="ECO:0000256" key="1">
    <source>
        <dbReference type="ARBA" id="ARBA00004141"/>
    </source>
</evidence>
<feature type="transmembrane region" description="Helical" evidence="5">
    <location>
        <begin position="333"/>
        <end position="354"/>
    </location>
</feature>
<name>J2KP35_9FLAO</name>
<keyword evidence="2 5" id="KW-0812">Transmembrane</keyword>
<dbReference type="Gene3D" id="1.20.1250.20">
    <property type="entry name" value="MFS general substrate transporter like domains"/>
    <property type="match status" value="1"/>
</dbReference>
<proteinExistence type="predicted"/>
<dbReference type="RefSeq" id="WP_007840761.1">
    <property type="nucleotide sequence ID" value="NZ_AKJY01000012.1"/>
</dbReference>
<sequence length="465" mass="51270">MKSDSLKLIVILFGQLLTIMDIFIINVSIPSIQHDIEASNGEMQLIISSYLIGFASFLITGGRLGDLYGRKKIFIIGLLMFMLSSIGCGLAAGSVLLIISRFVQGCSAALMSPQVLSMIQIVFSKHEQRTKAMGWYGITIGAGTILGQFLGGYFSSLTFMKEPWRLIFYINIPVCLLAVFSGIRILNESKTMSTGKFDRIGVVLLAAGLFSFTYALTMGEHKEFGMINIILIIISVSILIYFIRNQKSRMNKGKPYLMDLKLFSFKNFNLGILAVSFFFIMLDSYFYILALFFQEGLKINPLASGEIIVFQGMGFILASVVSPQLILLYGKKFLISGLGVIIFILILQGCLFTAKAPFLLLYLILFIHGLGVGSVIPSLANIALSEIPGKLAGNASGVYITFQQIAAIAGIILIGSIFYYFLGTEPLFDDYRKAFEITLFTNIICVIIVIISIVKTPADLLLKRK</sequence>
<dbReference type="InterPro" id="IPR036259">
    <property type="entry name" value="MFS_trans_sf"/>
</dbReference>
<keyword evidence="4 5" id="KW-0472">Membrane</keyword>
<feature type="transmembrane region" description="Helical" evidence="5">
    <location>
        <begin position="268"/>
        <end position="293"/>
    </location>
</feature>
<evidence type="ECO:0000313" key="7">
    <source>
        <dbReference type="EMBL" id="EJL74838.1"/>
    </source>
</evidence>
<dbReference type="PANTHER" id="PTHR42718:SF39">
    <property type="entry name" value="ACTINORHODIN TRANSPORTER-RELATED"/>
    <property type="match status" value="1"/>
</dbReference>
<dbReference type="PRINTS" id="PR01036">
    <property type="entry name" value="TCRTETB"/>
</dbReference>
<evidence type="ECO:0000256" key="3">
    <source>
        <dbReference type="ARBA" id="ARBA00022989"/>
    </source>
</evidence>
<dbReference type="EMBL" id="AKJY01000012">
    <property type="protein sequence ID" value="EJL74838.1"/>
    <property type="molecule type" value="Genomic_DNA"/>
</dbReference>
<organism evidence="7 8">
    <name type="scientific">Chryseobacterium populi</name>
    <dbReference type="NCBI Taxonomy" id="1144316"/>
    <lineage>
        <taxon>Bacteria</taxon>
        <taxon>Pseudomonadati</taxon>
        <taxon>Bacteroidota</taxon>
        <taxon>Flavobacteriia</taxon>
        <taxon>Flavobacteriales</taxon>
        <taxon>Weeksellaceae</taxon>
        <taxon>Chryseobacterium group</taxon>
        <taxon>Chryseobacterium</taxon>
    </lineage>
</organism>
<accession>J2KP35</accession>
<dbReference type="Gene3D" id="1.20.1720.10">
    <property type="entry name" value="Multidrug resistance protein D"/>
    <property type="match status" value="1"/>
</dbReference>
<gene>
    <name evidence="7" type="ORF">PMI13_00717</name>
</gene>
<dbReference type="Proteomes" id="UP000007509">
    <property type="component" value="Unassembled WGS sequence"/>
</dbReference>
<evidence type="ECO:0000256" key="2">
    <source>
        <dbReference type="ARBA" id="ARBA00022692"/>
    </source>
</evidence>
<dbReference type="GO" id="GO:0016020">
    <property type="term" value="C:membrane"/>
    <property type="evidence" value="ECO:0007669"/>
    <property type="project" value="UniProtKB-SubCell"/>
</dbReference>
<evidence type="ECO:0000313" key="8">
    <source>
        <dbReference type="Proteomes" id="UP000007509"/>
    </source>
</evidence>
<feature type="transmembrane region" description="Helical" evidence="5">
    <location>
        <begin position="434"/>
        <end position="454"/>
    </location>
</feature>
<dbReference type="InterPro" id="IPR011701">
    <property type="entry name" value="MFS"/>
</dbReference>
<feature type="transmembrane region" description="Helical" evidence="5">
    <location>
        <begin position="7"/>
        <end position="29"/>
    </location>
</feature>
<dbReference type="Pfam" id="PF07690">
    <property type="entry name" value="MFS_1"/>
    <property type="match status" value="1"/>
</dbReference>
<dbReference type="PANTHER" id="PTHR42718">
    <property type="entry name" value="MAJOR FACILITATOR SUPERFAMILY MULTIDRUG TRANSPORTER MFSC"/>
    <property type="match status" value="1"/>
</dbReference>
<protein>
    <submittedName>
        <fullName evidence="7">Arabinose efflux permease family protein</fullName>
    </submittedName>
</protein>
<dbReference type="InterPro" id="IPR020846">
    <property type="entry name" value="MFS_dom"/>
</dbReference>
<dbReference type="GO" id="GO:0022857">
    <property type="term" value="F:transmembrane transporter activity"/>
    <property type="evidence" value="ECO:0007669"/>
    <property type="project" value="InterPro"/>
</dbReference>